<keyword evidence="2" id="KW-0238">DNA-binding</keyword>
<evidence type="ECO:0000313" key="5">
    <source>
        <dbReference type="EMBL" id="BAL56734.1"/>
    </source>
</evidence>
<dbReference type="Pfam" id="PF00392">
    <property type="entry name" value="GntR"/>
    <property type="match status" value="1"/>
</dbReference>
<dbReference type="SMART" id="SM00345">
    <property type="entry name" value="HTH_GNTR"/>
    <property type="match status" value="1"/>
</dbReference>
<organism evidence="5">
    <name type="scientific">uncultured prokaryote</name>
    <dbReference type="NCBI Taxonomy" id="198431"/>
    <lineage>
        <taxon>unclassified sequences</taxon>
        <taxon>environmental samples</taxon>
    </lineage>
</organism>
<dbReference type="Pfam" id="PF07729">
    <property type="entry name" value="FCD"/>
    <property type="match status" value="1"/>
</dbReference>
<dbReference type="EMBL" id="AP011756">
    <property type="protein sequence ID" value="BAL56734.1"/>
    <property type="molecule type" value="Genomic_DNA"/>
</dbReference>
<dbReference type="InterPro" id="IPR000524">
    <property type="entry name" value="Tscrpt_reg_HTH_GntR"/>
</dbReference>
<evidence type="ECO:0000256" key="2">
    <source>
        <dbReference type="ARBA" id="ARBA00023125"/>
    </source>
</evidence>
<name>H5SKP8_9ZZZZ</name>
<dbReference type="SMART" id="SM00895">
    <property type="entry name" value="FCD"/>
    <property type="match status" value="1"/>
</dbReference>
<dbReference type="Gene3D" id="1.10.10.10">
    <property type="entry name" value="Winged helix-like DNA-binding domain superfamily/Winged helix DNA-binding domain"/>
    <property type="match status" value="1"/>
</dbReference>
<evidence type="ECO:0000256" key="3">
    <source>
        <dbReference type="ARBA" id="ARBA00023163"/>
    </source>
</evidence>
<evidence type="ECO:0000259" key="4">
    <source>
        <dbReference type="PROSITE" id="PS50949"/>
    </source>
</evidence>
<dbReference type="GO" id="GO:0003677">
    <property type="term" value="F:DNA binding"/>
    <property type="evidence" value="ECO:0007669"/>
    <property type="project" value="UniProtKB-KW"/>
</dbReference>
<accession>H5SKP8</accession>
<reference evidence="5" key="2">
    <citation type="journal article" date="2012" name="PLoS ONE">
        <title>A Deeply Branching Thermophilic Bacterium with an Ancient Acetyl-CoA Pathway Dominates a Subsurface Ecosystem.</title>
        <authorList>
            <person name="Takami H."/>
            <person name="Noguchi H."/>
            <person name="Takaki Y."/>
            <person name="Uchiyama I."/>
            <person name="Toyoda A."/>
            <person name="Nishi S."/>
            <person name="Chee G.-J."/>
            <person name="Arai W."/>
            <person name="Nunoura T."/>
            <person name="Itoh T."/>
            <person name="Hattori M."/>
            <person name="Takai K."/>
        </authorList>
    </citation>
    <scope>NUCLEOTIDE SEQUENCE</scope>
</reference>
<protein>
    <submittedName>
        <fullName evidence="5">GntR family transcriptional regulator</fullName>
    </submittedName>
</protein>
<dbReference type="InterPro" id="IPR011711">
    <property type="entry name" value="GntR_C"/>
</dbReference>
<sequence>MANRTSGRRQVAASRAVYEWVVAAIRSGRLRPGDPLREEQLARQLRCSRTPVREALQRLRAEGYLERGRRRGLAVAEPTQEELLDLCVVRETLEGLAARLAARGITTSEVYFLEELCEDMERALRQDDLHALARLNAEFHAVIWRAARNRYLARELQRIWLLITRQPVTTLSYPGRAREALAEHRALLDAIRVGDADRAEQLARQHMAKAQMIRMRIAAGHTLGQPGVPVPAVGHPEP</sequence>
<dbReference type="CDD" id="cd07377">
    <property type="entry name" value="WHTH_GntR"/>
    <property type="match status" value="1"/>
</dbReference>
<dbReference type="InterPro" id="IPR036390">
    <property type="entry name" value="WH_DNA-bd_sf"/>
</dbReference>
<dbReference type="SUPFAM" id="SSF46785">
    <property type="entry name" value="Winged helix' DNA-binding domain"/>
    <property type="match status" value="1"/>
</dbReference>
<feature type="domain" description="HTH gntR-type" evidence="4">
    <location>
        <begin position="11"/>
        <end position="78"/>
    </location>
</feature>
<dbReference type="Gene3D" id="1.20.120.530">
    <property type="entry name" value="GntR ligand-binding domain-like"/>
    <property type="match status" value="1"/>
</dbReference>
<dbReference type="InterPro" id="IPR036388">
    <property type="entry name" value="WH-like_DNA-bd_sf"/>
</dbReference>
<dbReference type="InterPro" id="IPR008920">
    <property type="entry name" value="TF_FadR/GntR_C"/>
</dbReference>
<reference evidence="5" key="1">
    <citation type="journal article" date="2005" name="Environ. Microbiol.">
        <title>Genetic and functional properties of uncultivated thermophilic crenarchaeotes from a subsurface gold mine as revealed by analysis of genome fragments.</title>
        <authorList>
            <person name="Nunoura T."/>
            <person name="Hirayama H."/>
            <person name="Takami H."/>
            <person name="Oida H."/>
            <person name="Nishi S."/>
            <person name="Shimamura S."/>
            <person name="Suzuki Y."/>
            <person name="Inagaki F."/>
            <person name="Takai K."/>
            <person name="Nealson K.H."/>
            <person name="Horikoshi K."/>
        </authorList>
    </citation>
    <scope>NUCLEOTIDE SEQUENCE</scope>
</reference>
<dbReference type="AlphaFoldDB" id="H5SKP8"/>
<dbReference type="PROSITE" id="PS50949">
    <property type="entry name" value="HTH_GNTR"/>
    <property type="match status" value="1"/>
</dbReference>
<keyword evidence="1" id="KW-0805">Transcription regulation</keyword>
<dbReference type="GO" id="GO:0003700">
    <property type="term" value="F:DNA-binding transcription factor activity"/>
    <property type="evidence" value="ECO:0007669"/>
    <property type="project" value="InterPro"/>
</dbReference>
<dbReference type="SUPFAM" id="SSF48008">
    <property type="entry name" value="GntR ligand-binding domain-like"/>
    <property type="match status" value="1"/>
</dbReference>
<keyword evidence="3" id="KW-0804">Transcription</keyword>
<gene>
    <name evidence="5" type="ORF">HGMM_F42E07C36</name>
</gene>
<evidence type="ECO:0000256" key="1">
    <source>
        <dbReference type="ARBA" id="ARBA00023015"/>
    </source>
</evidence>
<proteinExistence type="predicted"/>
<dbReference type="PANTHER" id="PTHR43537:SF49">
    <property type="entry name" value="TRANSCRIPTIONAL REGULATORY PROTEIN"/>
    <property type="match status" value="1"/>
</dbReference>
<dbReference type="PANTHER" id="PTHR43537">
    <property type="entry name" value="TRANSCRIPTIONAL REGULATOR, GNTR FAMILY"/>
    <property type="match status" value="1"/>
</dbReference>